<evidence type="ECO:0000313" key="2">
    <source>
        <dbReference type="RefSeq" id="XP_022290499.1"/>
    </source>
</evidence>
<feature type="non-terminal residue" evidence="2">
    <location>
        <position position="122"/>
    </location>
</feature>
<protein>
    <submittedName>
        <fullName evidence="2">Uncharacterized protein LOC111102141</fullName>
    </submittedName>
</protein>
<reference evidence="2" key="1">
    <citation type="submission" date="2025-08" db="UniProtKB">
        <authorList>
            <consortium name="RefSeq"/>
        </authorList>
    </citation>
    <scope>IDENTIFICATION</scope>
    <source>
        <tissue evidence="2">Whole sample</tissue>
    </source>
</reference>
<dbReference type="RefSeq" id="XP_022290499.1">
    <property type="nucleotide sequence ID" value="XM_022434791.1"/>
</dbReference>
<accession>A0A8B8AKE1</accession>
<gene>
    <name evidence="2" type="primary">LOC111102141</name>
</gene>
<keyword evidence="1" id="KW-1185">Reference proteome</keyword>
<evidence type="ECO:0000313" key="1">
    <source>
        <dbReference type="Proteomes" id="UP000694844"/>
    </source>
</evidence>
<name>A0A8B8AKE1_CRAVI</name>
<dbReference type="GeneID" id="111102141"/>
<dbReference type="Proteomes" id="UP000694844">
    <property type="component" value="Chromosome 6"/>
</dbReference>
<proteinExistence type="predicted"/>
<organism evidence="1 2">
    <name type="scientific">Crassostrea virginica</name>
    <name type="common">Eastern oyster</name>
    <dbReference type="NCBI Taxonomy" id="6565"/>
    <lineage>
        <taxon>Eukaryota</taxon>
        <taxon>Metazoa</taxon>
        <taxon>Spiralia</taxon>
        <taxon>Lophotrochozoa</taxon>
        <taxon>Mollusca</taxon>
        <taxon>Bivalvia</taxon>
        <taxon>Autobranchia</taxon>
        <taxon>Pteriomorphia</taxon>
        <taxon>Ostreida</taxon>
        <taxon>Ostreoidea</taxon>
        <taxon>Ostreidae</taxon>
        <taxon>Crassostrea</taxon>
    </lineage>
</organism>
<sequence>MATDDNPKKRTAIEMEKEVDTTMENTTPKDSLEDFQVRDIMQGISSIQNTLANFMLRSDGQGRHIDDLTKEIRSKNGINERLEHVQEQAKDTMYLITDLQNKEKKMEREISRLRDSEIKIHG</sequence>
<dbReference type="KEGG" id="cvn:111102141"/>
<dbReference type="AlphaFoldDB" id="A0A8B8AKE1"/>